<accession>A0A409XXW0</accession>
<dbReference type="InterPro" id="IPR015422">
    <property type="entry name" value="PyrdxlP-dep_Trfase_small"/>
</dbReference>
<comment type="caution">
    <text evidence="3">The sequence shown here is derived from an EMBL/GenBank/DDBJ whole genome shotgun (WGS) entry which is preliminary data.</text>
</comment>
<dbReference type="InterPro" id="IPR000192">
    <property type="entry name" value="Aminotrans_V_dom"/>
</dbReference>
<proteinExistence type="predicted"/>
<dbReference type="SUPFAM" id="SSF53383">
    <property type="entry name" value="PLP-dependent transferases"/>
    <property type="match status" value="1"/>
</dbReference>
<dbReference type="EMBL" id="NHYE01001422">
    <property type="protein sequence ID" value="PPQ95576.1"/>
    <property type="molecule type" value="Genomic_DNA"/>
</dbReference>
<evidence type="ECO:0000259" key="2">
    <source>
        <dbReference type="Pfam" id="PF00266"/>
    </source>
</evidence>
<reference evidence="3 4" key="1">
    <citation type="journal article" date="2018" name="Evol. Lett.">
        <title>Horizontal gene cluster transfer increased hallucinogenic mushroom diversity.</title>
        <authorList>
            <person name="Reynolds H.T."/>
            <person name="Vijayakumar V."/>
            <person name="Gluck-Thaler E."/>
            <person name="Korotkin H.B."/>
            <person name="Matheny P.B."/>
            <person name="Slot J.C."/>
        </authorList>
    </citation>
    <scope>NUCLEOTIDE SEQUENCE [LARGE SCALE GENOMIC DNA]</scope>
    <source>
        <strain evidence="3 4">SRW20</strain>
    </source>
</reference>
<protein>
    <recommendedName>
        <fullName evidence="2">Aminotransferase class V domain-containing protein</fullName>
    </recommendedName>
</protein>
<gene>
    <name evidence="3" type="ORF">CVT26_008604</name>
</gene>
<evidence type="ECO:0000313" key="4">
    <source>
        <dbReference type="Proteomes" id="UP000284706"/>
    </source>
</evidence>
<keyword evidence="1" id="KW-0663">Pyridoxal phosphate</keyword>
<dbReference type="PANTHER" id="PTHR43092">
    <property type="entry name" value="L-CYSTEINE DESULFHYDRASE"/>
    <property type="match status" value="1"/>
</dbReference>
<organism evidence="3 4">
    <name type="scientific">Gymnopilus dilepis</name>
    <dbReference type="NCBI Taxonomy" id="231916"/>
    <lineage>
        <taxon>Eukaryota</taxon>
        <taxon>Fungi</taxon>
        <taxon>Dikarya</taxon>
        <taxon>Basidiomycota</taxon>
        <taxon>Agaricomycotina</taxon>
        <taxon>Agaricomycetes</taxon>
        <taxon>Agaricomycetidae</taxon>
        <taxon>Agaricales</taxon>
        <taxon>Agaricineae</taxon>
        <taxon>Hymenogastraceae</taxon>
        <taxon>Gymnopilus</taxon>
    </lineage>
</organism>
<dbReference type="InterPro" id="IPR015421">
    <property type="entry name" value="PyrdxlP-dep_Trfase_major"/>
</dbReference>
<sequence length="414" mass="46372">MLKHYGLDPKYINLNNGSYGTPLKPVLRAAEELTAKIEANPDYFIRIEYLPLLADVRQRLATFVGAKTEEVVLVTNASVGLNTILRNLEWEEGDLILSLSTTYESVSRTIQYLTDLSPHLISRVLNLNFPTTHSEIIEAFRKFLHDNPVKPDKKRVAVIDSIISCPGVLLPWKELVKICKEEGVLSIVDAAHSIGQEVGLNLTEIGPDFWVIVTNGSLENARPLFFMSPSGENQHMIKAAFPTSVDYISPKNRLTPNENLVKQFEWGGLIECAPYLTIPHALEFREWMGGEEKINGYCHNLALNGGKALAKVLGTSVMDPDAVDSDDWIIQILYFKVNVALSIPPSIKGTGEVLTAIRRKMLLDHNAFALVYYHNDKWWVRCSAQVWNEVEDFEKIGKVLLQVGDEIVKEFGGA</sequence>
<evidence type="ECO:0000256" key="1">
    <source>
        <dbReference type="ARBA" id="ARBA00022898"/>
    </source>
</evidence>
<dbReference type="PANTHER" id="PTHR43092:SF2">
    <property type="entry name" value="HERCYNYLCYSTEINE SULFOXIDE LYASE"/>
    <property type="match status" value="1"/>
</dbReference>
<dbReference type="FunCoup" id="A0A409XXW0">
    <property type="interactions" value="12"/>
</dbReference>
<dbReference type="STRING" id="231916.A0A409XXW0"/>
<keyword evidence="4" id="KW-1185">Reference proteome</keyword>
<dbReference type="OrthoDB" id="5978656at2759"/>
<dbReference type="Gene3D" id="3.40.640.10">
    <property type="entry name" value="Type I PLP-dependent aspartate aminotransferase-like (Major domain)"/>
    <property type="match status" value="1"/>
</dbReference>
<dbReference type="Proteomes" id="UP000284706">
    <property type="component" value="Unassembled WGS sequence"/>
</dbReference>
<evidence type="ECO:0000313" key="3">
    <source>
        <dbReference type="EMBL" id="PPQ95576.1"/>
    </source>
</evidence>
<dbReference type="AlphaFoldDB" id="A0A409XXW0"/>
<dbReference type="InterPro" id="IPR015424">
    <property type="entry name" value="PyrdxlP-dep_Trfase"/>
</dbReference>
<feature type="domain" description="Aminotransferase class V" evidence="2">
    <location>
        <begin position="26"/>
        <end position="211"/>
    </location>
</feature>
<dbReference type="InParanoid" id="A0A409XXW0"/>
<name>A0A409XXW0_9AGAR</name>
<dbReference type="Pfam" id="PF00266">
    <property type="entry name" value="Aminotran_5"/>
    <property type="match status" value="1"/>
</dbReference>
<dbReference type="Gene3D" id="3.90.1150.10">
    <property type="entry name" value="Aspartate Aminotransferase, domain 1"/>
    <property type="match status" value="1"/>
</dbReference>